<dbReference type="PATRIC" id="fig|1107882.3.peg.6568"/>
<proteinExistence type="predicted"/>
<organism evidence="1 2">
    <name type="scientific">Mesorhizobium alhagi CCNWXJ12-2</name>
    <dbReference type="NCBI Taxonomy" id="1107882"/>
    <lineage>
        <taxon>Bacteria</taxon>
        <taxon>Pseudomonadati</taxon>
        <taxon>Pseudomonadota</taxon>
        <taxon>Alphaproteobacteria</taxon>
        <taxon>Hyphomicrobiales</taxon>
        <taxon>Phyllobacteriaceae</taxon>
        <taxon>Allomesorhizobium</taxon>
    </lineage>
</organism>
<protein>
    <submittedName>
        <fullName evidence="1">Uncharacterized protein</fullName>
    </submittedName>
</protein>
<dbReference type="EMBL" id="AHAM01000306">
    <property type="protein sequence ID" value="EHK52721.1"/>
    <property type="molecule type" value="Genomic_DNA"/>
</dbReference>
<evidence type="ECO:0000313" key="1">
    <source>
        <dbReference type="EMBL" id="EHK52721.1"/>
    </source>
</evidence>
<dbReference type="InterPro" id="IPR007462">
    <property type="entry name" value="COV1-like"/>
</dbReference>
<accession>H0I2U7</accession>
<name>H0I2U7_9HYPH</name>
<dbReference type="Proteomes" id="UP000003250">
    <property type="component" value="Unassembled WGS sequence"/>
</dbReference>
<evidence type="ECO:0000313" key="2">
    <source>
        <dbReference type="Proteomes" id="UP000003250"/>
    </source>
</evidence>
<keyword evidence="2" id="KW-1185">Reference proteome</keyword>
<sequence>MVLIEFPTPEMRAVGIVTRIFPATEDREELAAVYVATTPNPTSGFVEIVPTSRLVWLDWTKNDAIAFIVSGGAMAPDNIRLKNTRNSFDPFK</sequence>
<gene>
    <name evidence="1" type="ORF">MAXJ12_34014</name>
</gene>
<dbReference type="Pfam" id="PF04367">
    <property type="entry name" value="DUF502"/>
    <property type="match status" value="1"/>
</dbReference>
<dbReference type="AlphaFoldDB" id="H0I2U7"/>
<reference evidence="1 2" key="1">
    <citation type="journal article" date="2012" name="J. Bacteriol.">
        <title>Draft Genome Sequence of Mesorhizobium alhagi CCNWXJ12-2T, a Novel Salt-Resistant Species Isolated from the Desert of Northwestern China.</title>
        <authorList>
            <person name="Zhou M."/>
            <person name="Chen W."/>
            <person name="Chen H."/>
            <person name="Wei G."/>
        </authorList>
    </citation>
    <scope>NUCLEOTIDE SEQUENCE [LARGE SCALE GENOMIC DNA]</scope>
    <source>
        <strain evidence="1 2">CCNWXJ12-2</strain>
    </source>
</reference>